<keyword evidence="1" id="KW-0732">Signal</keyword>
<dbReference type="InterPro" id="IPR013098">
    <property type="entry name" value="Ig_I-set"/>
</dbReference>
<dbReference type="SUPFAM" id="SSF48726">
    <property type="entry name" value="Immunoglobulin"/>
    <property type="match status" value="1"/>
</dbReference>
<evidence type="ECO:0000256" key="1">
    <source>
        <dbReference type="ARBA" id="ARBA00022729"/>
    </source>
</evidence>
<dbReference type="InterPro" id="IPR011050">
    <property type="entry name" value="Pectin_lyase_fold/virulence"/>
</dbReference>
<keyword evidence="5" id="KW-1185">Reference proteome</keyword>
<name>A0ABP9UM56_9BACT</name>
<dbReference type="PROSITE" id="PS50835">
    <property type="entry name" value="IG_LIKE"/>
    <property type="match status" value="1"/>
</dbReference>
<dbReference type="Pfam" id="PF07679">
    <property type="entry name" value="I-set"/>
    <property type="match status" value="1"/>
</dbReference>
<dbReference type="InterPro" id="IPR003598">
    <property type="entry name" value="Ig_sub2"/>
</dbReference>
<keyword evidence="2" id="KW-0393">Immunoglobulin domain</keyword>
<accession>A0ABP9UM56</accession>
<dbReference type="PANTHER" id="PTHR10075:SF14">
    <property type="entry name" value="CELL ADHESION MOLECULE DSCAM2-RELATED"/>
    <property type="match status" value="1"/>
</dbReference>
<dbReference type="InterPro" id="IPR013783">
    <property type="entry name" value="Ig-like_fold"/>
</dbReference>
<gene>
    <name evidence="4" type="ORF">Hsar01_01709</name>
</gene>
<reference evidence="4 5" key="1">
    <citation type="submission" date="2024-02" db="EMBL/GenBank/DDBJ databases">
        <title>Haloferula sargassicola NBRC 104335.</title>
        <authorList>
            <person name="Ichikawa N."/>
            <person name="Katano-Makiyama Y."/>
            <person name="Hidaka K."/>
        </authorList>
    </citation>
    <scope>NUCLEOTIDE SEQUENCE [LARGE SCALE GENOMIC DNA]</scope>
    <source>
        <strain evidence="4 5">NBRC 104335</strain>
    </source>
</reference>
<feature type="domain" description="Ig-like" evidence="3">
    <location>
        <begin position="276"/>
        <end position="357"/>
    </location>
</feature>
<dbReference type="SMART" id="SM00408">
    <property type="entry name" value="IGc2"/>
    <property type="match status" value="1"/>
</dbReference>
<dbReference type="InterPro" id="IPR003599">
    <property type="entry name" value="Ig_sub"/>
</dbReference>
<dbReference type="InterPro" id="IPR036179">
    <property type="entry name" value="Ig-like_dom_sf"/>
</dbReference>
<protein>
    <recommendedName>
        <fullName evidence="3">Ig-like domain-containing protein</fullName>
    </recommendedName>
</protein>
<dbReference type="NCBIfam" id="TIGR02601">
    <property type="entry name" value="autotrns_rpt"/>
    <property type="match status" value="1"/>
</dbReference>
<evidence type="ECO:0000256" key="2">
    <source>
        <dbReference type="ARBA" id="ARBA00023319"/>
    </source>
</evidence>
<dbReference type="InterPro" id="IPR013425">
    <property type="entry name" value="Autotrns_rpt"/>
</dbReference>
<dbReference type="EMBL" id="BAABRI010000008">
    <property type="protein sequence ID" value="GAA5482487.1"/>
    <property type="molecule type" value="Genomic_DNA"/>
</dbReference>
<evidence type="ECO:0000259" key="3">
    <source>
        <dbReference type="PROSITE" id="PS50835"/>
    </source>
</evidence>
<proteinExistence type="predicted"/>
<organism evidence="4 5">
    <name type="scientific">Haloferula sargassicola</name>
    <dbReference type="NCBI Taxonomy" id="490096"/>
    <lineage>
        <taxon>Bacteria</taxon>
        <taxon>Pseudomonadati</taxon>
        <taxon>Verrucomicrobiota</taxon>
        <taxon>Verrucomicrobiia</taxon>
        <taxon>Verrucomicrobiales</taxon>
        <taxon>Verrucomicrobiaceae</taxon>
        <taxon>Haloferula</taxon>
    </lineage>
</organism>
<evidence type="ECO:0000313" key="5">
    <source>
        <dbReference type="Proteomes" id="UP001476282"/>
    </source>
</evidence>
<sequence>MEKPFKPMKLRYRPFPALLGVFCCGLITHELTAVPLAYEGFDYPEGFDTLSGQNGGIGWSGPWITVNNGTGDVEPGSLTAGSHAAPGYDSRSSGNHCALINSRRVGRALDVSSTGPFAAAGLVDGSNRIGADGTTVYVSFTQQPNGTSKYYEFEFHRGNLGDPGRIAGIGNDQGGDNVNLRAPNGTHTLIGTGSTEVNFYIVRIDFKPGNDDVYVYRNPGSVSEPATATLTRLGAADMSFDGISFGAFDNDRTVAHDEVRLGLSWEEVAAPADVAPVITQQPAATVTGYEGSSVKLTAGTFGLPAPSLQWSKNGEVLPGQTASSLVLENLAAASEGNYTLTATNGAGSVTTDAANLTVLAAPPGLLAYDGFAYPSGTLPGDRGGLGWNGDWAAVNGAGGLVVDGSLSAGANAPDGLDDESTGNASRVLNQQRAGRYLDTSPGGVFDAAGFLDADGNVGADGKTLYISFLQQPDGTSLFYEFEFHRDDLGDPGRIGGVGNDTNLPVVGLRTGGTTTTIGPGSTGVNFYVLRIDFQPGDDDVYVYQNPVSATEPGIPTLSKIAASDMSFNGLSMAAFVNGRTVKHDEIRIGQSWSDVVFGTSRRDLVWTGDGTANQWDFTSPNWSDGSSAVAFADGDPVTFDDSGSSVPDIDVTEDVSTGTLVVDNATNDYTFTGSGSIETSGGLEKTGDGELTLGVDLNSGSSLVVKGGTLTMAGSNQIGGELSLEAGTLAANLTGTSVFTGSMLAEEGDVSLEGTNSFAGLIGYHADFTLTGDTTITGGGVVWLGSGPGNSSNVTIQPGASLTVEGAINDSLVFGRDGGSSSVVQNGGVFTFNPTGHEYVFVGATNDPATVASYVLNDGLIDMPAKRLGIALGPIAATFTQNGGVLNARNLELGAFLTTGTGIFNLNGGEMNIGDMGITSASSLYEFNVGEAMIGALADWSSDIDMNLTGLGEDVEINTGEHTIELSGYIAGAGGILKTGEGTLAITGYNDFSGDTDITEGTLAGFGVSDFSPVTVRSGATLAPGVEGTGEFYCSQLTLESGSTYDVQLDREIELSDSVTVTGAMDISGANLVLHQIGSGLIPAGTKFTIIDYGGGTLQGSFAGLAQGASLTVGINTFSLSYSDSSRVTLTSTTVASPYDTWAAGNGLDGSPGHEAGFDEDPDGDDVANGLEWILGGDPLAGDGSSLLVATTPVEGGLQLDFARNADSLGLATLALEYDSDLEGEWTSVEIGAESANEANGVTVTVDDSGSPDAVSVAIPASNAADGKLFARLRAVMP</sequence>
<dbReference type="PANTHER" id="PTHR10075">
    <property type="entry name" value="BASIGIN RELATED"/>
    <property type="match status" value="1"/>
</dbReference>
<dbReference type="SMART" id="SM00409">
    <property type="entry name" value="IG"/>
    <property type="match status" value="1"/>
</dbReference>
<dbReference type="Pfam" id="PF12951">
    <property type="entry name" value="PATR"/>
    <property type="match status" value="2"/>
</dbReference>
<evidence type="ECO:0000313" key="4">
    <source>
        <dbReference type="EMBL" id="GAA5482487.1"/>
    </source>
</evidence>
<dbReference type="Gene3D" id="2.60.40.10">
    <property type="entry name" value="Immunoglobulins"/>
    <property type="match status" value="1"/>
</dbReference>
<comment type="caution">
    <text evidence="4">The sequence shown here is derived from an EMBL/GenBank/DDBJ whole genome shotgun (WGS) entry which is preliminary data.</text>
</comment>
<dbReference type="InterPro" id="IPR007110">
    <property type="entry name" value="Ig-like_dom"/>
</dbReference>
<dbReference type="SUPFAM" id="SSF51126">
    <property type="entry name" value="Pectin lyase-like"/>
    <property type="match status" value="1"/>
</dbReference>
<dbReference type="Proteomes" id="UP001476282">
    <property type="component" value="Unassembled WGS sequence"/>
</dbReference>